<evidence type="ECO:0000313" key="2">
    <source>
        <dbReference type="EMBL" id="POW04014.1"/>
    </source>
</evidence>
<dbReference type="VEuPathDB" id="FungiDB:PSTT_10699"/>
<dbReference type="VEuPathDB" id="FungiDB:PSHT_06917"/>
<dbReference type="EMBL" id="PKSL01000117">
    <property type="protein sequence ID" value="POW04014.1"/>
    <property type="molecule type" value="Genomic_DNA"/>
</dbReference>
<protein>
    <submittedName>
        <fullName evidence="2">Uncharacterized protein</fullName>
    </submittedName>
</protein>
<dbReference type="AlphaFoldDB" id="A0A2S4V3B8"/>
<evidence type="ECO:0000256" key="1">
    <source>
        <dbReference type="SAM" id="MobiDB-lite"/>
    </source>
</evidence>
<accession>A0A2S4V3B8</accession>
<reference evidence="2" key="1">
    <citation type="submission" date="2017-12" db="EMBL/GenBank/DDBJ databases">
        <title>Gene loss provides genomic basis for host adaptation in cereal stripe rust fungi.</title>
        <authorList>
            <person name="Xia C."/>
        </authorList>
    </citation>
    <scope>NUCLEOTIDE SEQUENCE [LARGE SCALE GENOMIC DNA]</scope>
    <source>
        <strain evidence="2">93-210</strain>
    </source>
</reference>
<name>A0A2S4V3B8_9BASI</name>
<sequence>MRGSEGSNATESDSSQETDYWPQDVLNATSDFNDSIRWAMTWKNGSEWDTVTLDTCQRCSTMNAMPQVKELNGEPIVEPPHGVNIPLAKSLIPIAKLLRLFLKKLSTCGINQKPLPSYMEMCSYELQMLHDTPQDVVLPLGFLAGATGRANEPCTFITDFIQRTHQVLAVLHCCMAHVVLCVIPLIPDTTVFPVQKSFKAWFIT</sequence>
<keyword evidence="3" id="KW-1185">Reference proteome</keyword>
<dbReference type="PANTHER" id="PTHR33069:SF3">
    <property type="entry name" value="DYNEIN HEAVY CHAIN TAIL DOMAIN-CONTAINING PROTEIN"/>
    <property type="match status" value="1"/>
</dbReference>
<feature type="region of interest" description="Disordered" evidence="1">
    <location>
        <begin position="1"/>
        <end position="21"/>
    </location>
</feature>
<gene>
    <name evidence="2" type="ORF">PSTT_10699</name>
</gene>
<dbReference type="PANTHER" id="PTHR33069">
    <property type="entry name" value="CHROMOSOME 7, WHOLE GENOME SHOTGUN SEQUENCE-RELATED"/>
    <property type="match status" value="1"/>
</dbReference>
<evidence type="ECO:0000313" key="3">
    <source>
        <dbReference type="Proteomes" id="UP000239156"/>
    </source>
</evidence>
<feature type="compositionally biased region" description="Polar residues" evidence="1">
    <location>
        <begin position="1"/>
        <end position="18"/>
    </location>
</feature>
<proteinExistence type="predicted"/>
<comment type="caution">
    <text evidence="2">The sequence shown here is derived from an EMBL/GenBank/DDBJ whole genome shotgun (WGS) entry which is preliminary data.</text>
</comment>
<dbReference type="Proteomes" id="UP000239156">
    <property type="component" value="Unassembled WGS sequence"/>
</dbReference>
<organism evidence="2 3">
    <name type="scientific">Puccinia striiformis</name>
    <dbReference type="NCBI Taxonomy" id="27350"/>
    <lineage>
        <taxon>Eukaryota</taxon>
        <taxon>Fungi</taxon>
        <taxon>Dikarya</taxon>
        <taxon>Basidiomycota</taxon>
        <taxon>Pucciniomycotina</taxon>
        <taxon>Pucciniomycetes</taxon>
        <taxon>Pucciniales</taxon>
        <taxon>Pucciniaceae</taxon>
        <taxon>Puccinia</taxon>
    </lineage>
</organism>